<gene>
    <name evidence="2" type="ORF">IAC35_05305</name>
</gene>
<dbReference type="Pfam" id="PF19886">
    <property type="entry name" value="DUF6359"/>
    <property type="match status" value="1"/>
</dbReference>
<sequence>MRTSFRLLLGLAAALPVLNSCQNLFPEGQGVIRISFQDSADLFTRASGDLPDTDDFLLSVTGSGGDIIYEGRFGDSPEELTVSPGTYTVSATSEKFDAPAFDKAVFGDTQAVVVPSGETVSVRLVCRQTNCGLRLLVDDSFISLFPDSDLYLEGPGGSLRQTYGDTRTAFFQPGTISVSVGDSGMRHPLFTRTLGAQQILSMTVSASVEQESGSISLQVDTARIRFSDSYLYGDDDASDINGALTVMEARERGGEKDVWVHGYIVGVATGTGKLSFDPPFEKETNIVLGLRSSTADKDYCLTVELKSGSVREALNLVSNPELLGRRVYIKGDLVSAYYGIPGLKSVSEYQLR</sequence>
<reference evidence="2" key="2">
    <citation type="journal article" date="2021" name="PeerJ">
        <title>Extensive microbial diversity within the chicken gut microbiome revealed by metagenomics and culture.</title>
        <authorList>
            <person name="Gilroy R."/>
            <person name="Ravi A."/>
            <person name="Getino M."/>
            <person name="Pursley I."/>
            <person name="Horton D.L."/>
            <person name="Alikhan N.F."/>
            <person name="Baker D."/>
            <person name="Gharbi K."/>
            <person name="Hall N."/>
            <person name="Watson M."/>
            <person name="Adriaenssens E.M."/>
            <person name="Foster-Nyarko E."/>
            <person name="Jarju S."/>
            <person name="Secka A."/>
            <person name="Antonio M."/>
            <person name="Oren A."/>
            <person name="Chaudhuri R.R."/>
            <person name="La Ragione R."/>
            <person name="Hildebrand F."/>
            <person name="Pallen M.J."/>
        </authorList>
    </citation>
    <scope>NUCLEOTIDE SEQUENCE</scope>
    <source>
        <strain evidence="2">ChiHecec2B26-709</strain>
    </source>
</reference>
<evidence type="ECO:0000313" key="2">
    <source>
        <dbReference type="EMBL" id="HIT47256.1"/>
    </source>
</evidence>
<organism evidence="2 3">
    <name type="scientific">Candidatus Cryptobacteroides merdipullorum</name>
    <dbReference type="NCBI Taxonomy" id="2840771"/>
    <lineage>
        <taxon>Bacteria</taxon>
        <taxon>Pseudomonadati</taxon>
        <taxon>Bacteroidota</taxon>
        <taxon>Bacteroidia</taxon>
        <taxon>Bacteroidales</taxon>
        <taxon>Candidatus Cryptobacteroides</taxon>
    </lineage>
</organism>
<evidence type="ECO:0000313" key="3">
    <source>
        <dbReference type="Proteomes" id="UP000886881"/>
    </source>
</evidence>
<proteinExistence type="predicted"/>
<reference evidence="2" key="1">
    <citation type="submission" date="2020-10" db="EMBL/GenBank/DDBJ databases">
        <authorList>
            <person name="Gilroy R."/>
        </authorList>
    </citation>
    <scope>NUCLEOTIDE SEQUENCE</scope>
    <source>
        <strain evidence="2">ChiHecec2B26-709</strain>
    </source>
</reference>
<comment type="caution">
    <text evidence="2">The sequence shown here is derived from an EMBL/GenBank/DDBJ whole genome shotgun (WGS) entry which is preliminary data.</text>
</comment>
<dbReference type="InterPro" id="IPR027840">
    <property type="entry name" value="DUF4493"/>
</dbReference>
<dbReference type="EMBL" id="DVLC01000102">
    <property type="protein sequence ID" value="HIT47256.1"/>
    <property type="molecule type" value="Genomic_DNA"/>
</dbReference>
<feature type="domain" description="Endonuclease YhcR N-terminal" evidence="1">
    <location>
        <begin position="244"/>
        <end position="351"/>
    </location>
</feature>
<evidence type="ECO:0000259" key="1">
    <source>
        <dbReference type="Pfam" id="PF19886"/>
    </source>
</evidence>
<name>A0A9D1GNQ7_9BACT</name>
<dbReference type="AlphaFoldDB" id="A0A9D1GNQ7"/>
<accession>A0A9D1GNQ7</accession>
<protein>
    <submittedName>
        <fullName evidence="2">DUF4493 domain-containing protein</fullName>
    </submittedName>
</protein>
<dbReference type="InterPro" id="IPR045939">
    <property type="entry name" value="YhcR_N"/>
</dbReference>
<dbReference type="Proteomes" id="UP000886881">
    <property type="component" value="Unassembled WGS sequence"/>
</dbReference>
<dbReference type="Pfam" id="PF14900">
    <property type="entry name" value="DUF4493"/>
    <property type="match status" value="1"/>
</dbReference>